<keyword evidence="1" id="KW-0813">Transport</keyword>
<evidence type="ECO:0000256" key="2">
    <source>
        <dbReference type="ARBA" id="ARBA00022741"/>
    </source>
</evidence>
<evidence type="ECO:0000259" key="4">
    <source>
        <dbReference type="PROSITE" id="PS50893"/>
    </source>
</evidence>
<dbReference type="GO" id="GO:0005524">
    <property type="term" value="F:ATP binding"/>
    <property type="evidence" value="ECO:0007669"/>
    <property type="project" value="UniProtKB-KW"/>
</dbReference>
<organism evidence="5 6">
    <name type="scientific">Parabacteroides chartae</name>
    <dbReference type="NCBI Taxonomy" id="1037355"/>
    <lineage>
        <taxon>Bacteria</taxon>
        <taxon>Pseudomonadati</taxon>
        <taxon>Bacteroidota</taxon>
        <taxon>Bacteroidia</taxon>
        <taxon>Bacteroidales</taxon>
        <taxon>Tannerellaceae</taxon>
        <taxon>Parabacteroides</taxon>
    </lineage>
</organism>
<evidence type="ECO:0000256" key="1">
    <source>
        <dbReference type="ARBA" id="ARBA00022448"/>
    </source>
</evidence>
<gene>
    <name evidence="5" type="ORF">SAMN05660349_02862</name>
</gene>
<keyword evidence="2" id="KW-0547">Nucleotide-binding</keyword>
<dbReference type="EMBL" id="FUYQ01000025">
    <property type="protein sequence ID" value="SKB81040.1"/>
    <property type="molecule type" value="Genomic_DNA"/>
</dbReference>
<dbReference type="SMART" id="SM00382">
    <property type="entry name" value="AAA"/>
    <property type="match status" value="1"/>
</dbReference>
<dbReference type="InterPro" id="IPR051782">
    <property type="entry name" value="ABC_Transporter_VariousFunc"/>
</dbReference>
<dbReference type="InterPro" id="IPR003439">
    <property type="entry name" value="ABC_transporter-like_ATP-bd"/>
</dbReference>
<dbReference type="PANTHER" id="PTHR42939:SF1">
    <property type="entry name" value="ABC TRANSPORTER ATP-BINDING PROTEIN ALBC-RELATED"/>
    <property type="match status" value="1"/>
</dbReference>
<dbReference type="Gene3D" id="3.40.50.300">
    <property type="entry name" value="P-loop containing nucleotide triphosphate hydrolases"/>
    <property type="match status" value="1"/>
</dbReference>
<dbReference type="AlphaFoldDB" id="A0A1T5EB67"/>
<dbReference type="Proteomes" id="UP000190852">
    <property type="component" value="Unassembled WGS sequence"/>
</dbReference>
<sequence length="220" mass="25013">MDTQLEVDSVIKMYGETTILADVYLSCVPGDIIGLFGRNGTGKSTLLRIIFGSLKGDRSCIRINGKIQKKAAYRSGLLGFLPQEGYLPNNLSLAECVELLLGKEYRKDFFADKHLFRIRKSKVSEMSGGEKRYAEIKLILWGKAPFILLDEPFQGLSPIVSESIREHIKIASQSKGIILTDHNFREVHKCVNRFMLLNDCYLKELREPNDLIPFGYYENE</sequence>
<reference evidence="6" key="1">
    <citation type="submission" date="2017-02" db="EMBL/GenBank/DDBJ databases">
        <authorList>
            <person name="Varghese N."/>
            <person name="Submissions S."/>
        </authorList>
    </citation>
    <scope>NUCLEOTIDE SEQUENCE [LARGE SCALE GENOMIC DNA]</scope>
    <source>
        <strain evidence="6">DSM 24967</strain>
    </source>
</reference>
<keyword evidence="3" id="KW-0067">ATP-binding</keyword>
<dbReference type="InterPro" id="IPR027417">
    <property type="entry name" value="P-loop_NTPase"/>
</dbReference>
<dbReference type="RefSeq" id="WP_079684277.1">
    <property type="nucleotide sequence ID" value="NZ_FUYQ01000025.1"/>
</dbReference>
<evidence type="ECO:0000313" key="6">
    <source>
        <dbReference type="Proteomes" id="UP000190852"/>
    </source>
</evidence>
<evidence type="ECO:0000256" key="3">
    <source>
        <dbReference type="ARBA" id="ARBA00022840"/>
    </source>
</evidence>
<dbReference type="Pfam" id="PF00005">
    <property type="entry name" value="ABC_tran"/>
    <property type="match status" value="1"/>
</dbReference>
<protein>
    <submittedName>
        <fullName evidence="5">ABC-type lipopolysaccharide export system, ATPase component</fullName>
    </submittedName>
</protein>
<keyword evidence="6" id="KW-1185">Reference proteome</keyword>
<feature type="domain" description="ABC transporter" evidence="4">
    <location>
        <begin position="5"/>
        <end position="219"/>
    </location>
</feature>
<dbReference type="GO" id="GO:0016887">
    <property type="term" value="F:ATP hydrolysis activity"/>
    <property type="evidence" value="ECO:0007669"/>
    <property type="project" value="InterPro"/>
</dbReference>
<dbReference type="InterPro" id="IPR003593">
    <property type="entry name" value="AAA+_ATPase"/>
</dbReference>
<dbReference type="PANTHER" id="PTHR42939">
    <property type="entry name" value="ABC TRANSPORTER ATP-BINDING PROTEIN ALBC-RELATED"/>
    <property type="match status" value="1"/>
</dbReference>
<name>A0A1T5EB67_9BACT</name>
<dbReference type="SUPFAM" id="SSF52540">
    <property type="entry name" value="P-loop containing nucleoside triphosphate hydrolases"/>
    <property type="match status" value="1"/>
</dbReference>
<proteinExistence type="predicted"/>
<accession>A0A1T5EB67</accession>
<dbReference type="PROSITE" id="PS50893">
    <property type="entry name" value="ABC_TRANSPORTER_2"/>
    <property type="match status" value="1"/>
</dbReference>
<evidence type="ECO:0000313" key="5">
    <source>
        <dbReference type="EMBL" id="SKB81040.1"/>
    </source>
</evidence>